<organism evidence="10">
    <name type="scientific">freshwater metagenome</name>
    <dbReference type="NCBI Taxonomy" id="449393"/>
    <lineage>
        <taxon>unclassified sequences</taxon>
        <taxon>metagenomes</taxon>
        <taxon>ecological metagenomes</taxon>
    </lineage>
</organism>
<sequence length="227" mass="25579">MKSQWVTLWPAIIPSANNASVAVQQSFPFGGELLPGDGSALLVPEFLSEEQADAALSELIRTNAWEQQNLLMYGKMVDEPRLSTWHSDGQSYTYSGKARHPQPWTPLLRNIREQCENHTDHTFNGVLVNFYRDGQDHLGWHSDDELINGSEPLIASISLGAERRFDMRHRETGEVVSTPLSHGSLLVMSGLSQKCWEHRIPKMPMIADPRINLTFRRLLSDSSMPVS</sequence>
<dbReference type="SUPFAM" id="SSF51197">
    <property type="entry name" value="Clavaminate synthase-like"/>
    <property type="match status" value="1"/>
</dbReference>
<dbReference type="PANTHER" id="PTHR31212:SF4">
    <property type="entry name" value="ALPHA-KETOGLUTARATE-DEPENDENT DIOXYGENASE ALKB HOMOLOG 3"/>
    <property type="match status" value="1"/>
</dbReference>
<evidence type="ECO:0000256" key="6">
    <source>
        <dbReference type="ARBA" id="ARBA00023002"/>
    </source>
</evidence>
<dbReference type="GO" id="GO:0046872">
    <property type="term" value="F:metal ion binding"/>
    <property type="evidence" value="ECO:0007669"/>
    <property type="project" value="UniProtKB-KW"/>
</dbReference>
<keyword evidence="3" id="KW-0227">DNA damage</keyword>
<dbReference type="PANTHER" id="PTHR31212">
    <property type="entry name" value="ALPHA-KETOGLUTARATE-DEPENDENT DIOXYGENASE ALKB HOMOLOG 3"/>
    <property type="match status" value="1"/>
</dbReference>
<dbReference type="GO" id="GO:0006307">
    <property type="term" value="P:DNA alkylation repair"/>
    <property type="evidence" value="ECO:0007669"/>
    <property type="project" value="InterPro"/>
</dbReference>
<evidence type="ECO:0000256" key="1">
    <source>
        <dbReference type="ARBA" id="ARBA00001954"/>
    </source>
</evidence>
<keyword evidence="5" id="KW-0223">Dioxygenase</keyword>
<reference evidence="10" key="1">
    <citation type="submission" date="2020-05" db="EMBL/GenBank/DDBJ databases">
        <authorList>
            <person name="Chiriac C."/>
            <person name="Salcher M."/>
            <person name="Ghai R."/>
            <person name="Kavagutti S V."/>
        </authorList>
    </citation>
    <scope>NUCLEOTIDE SEQUENCE</scope>
</reference>
<evidence type="ECO:0000256" key="4">
    <source>
        <dbReference type="ARBA" id="ARBA00022842"/>
    </source>
</evidence>
<protein>
    <submittedName>
        <fullName evidence="10">Unannotated protein</fullName>
    </submittedName>
</protein>
<keyword evidence="4" id="KW-0460">Magnesium</keyword>
<evidence type="ECO:0000256" key="3">
    <source>
        <dbReference type="ARBA" id="ARBA00022763"/>
    </source>
</evidence>
<proteinExistence type="predicted"/>
<feature type="domain" description="Fe2OG dioxygenase" evidence="9">
    <location>
        <begin position="122"/>
        <end position="219"/>
    </location>
</feature>
<dbReference type="Gene3D" id="2.60.120.590">
    <property type="entry name" value="Alpha-ketoglutarate-dependent dioxygenase AlkB-like"/>
    <property type="match status" value="1"/>
</dbReference>
<dbReference type="InterPro" id="IPR032854">
    <property type="entry name" value="ALKBH3"/>
</dbReference>
<dbReference type="AlphaFoldDB" id="A0A6J6LQ13"/>
<comment type="cofactor">
    <cofactor evidence="1">
        <name>Fe(2+)</name>
        <dbReference type="ChEBI" id="CHEBI:29033"/>
    </cofactor>
</comment>
<keyword evidence="2" id="KW-0479">Metal-binding</keyword>
<keyword evidence="6" id="KW-0560">Oxidoreductase</keyword>
<evidence type="ECO:0000256" key="5">
    <source>
        <dbReference type="ARBA" id="ARBA00022964"/>
    </source>
</evidence>
<dbReference type="InterPro" id="IPR005123">
    <property type="entry name" value="Oxoglu/Fe-dep_dioxygenase_dom"/>
</dbReference>
<dbReference type="GO" id="GO:0032451">
    <property type="term" value="F:demethylase activity"/>
    <property type="evidence" value="ECO:0007669"/>
    <property type="project" value="UniProtKB-ARBA"/>
</dbReference>
<dbReference type="InterPro" id="IPR037151">
    <property type="entry name" value="AlkB-like_sf"/>
</dbReference>
<evidence type="ECO:0000313" key="10">
    <source>
        <dbReference type="EMBL" id="CAB4663742.1"/>
    </source>
</evidence>
<dbReference type="InterPro" id="IPR027450">
    <property type="entry name" value="AlkB-like"/>
</dbReference>
<dbReference type="PROSITE" id="PS51471">
    <property type="entry name" value="FE2OG_OXY"/>
    <property type="match status" value="1"/>
</dbReference>
<dbReference type="FunFam" id="2.60.120.590:FF:000004">
    <property type="entry name" value="DNA oxidative demethylase ALKBH2"/>
    <property type="match status" value="1"/>
</dbReference>
<dbReference type="GO" id="GO:0051213">
    <property type="term" value="F:dioxygenase activity"/>
    <property type="evidence" value="ECO:0007669"/>
    <property type="project" value="UniProtKB-KW"/>
</dbReference>
<gene>
    <name evidence="10" type="ORF">UFOPK2214_01410</name>
</gene>
<name>A0A6J6LQ13_9ZZZZ</name>
<evidence type="ECO:0000256" key="2">
    <source>
        <dbReference type="ARBA" id="ARBA00022723"/>
    </source>
</evidence>
<keyword evidence="7" id="KW-0408">Iron</keyword>
<dbReference type="GO" id="GO:0016705">
    <property type="term" value="F:oxidoreductase activity, acting on paired donors, with incorporation or reduction of molecular oxygen"/>
    <property type="evidence" value="ECO:0007669"/>
    <property type="project" value="UniProtKB-ARBA"/>
</dbReference>
<dbReference type="GO" id="GO:0016787">
    <property type="term" value="F:hydrolase activity"/>
    <property type="evidence" value="ECO:0007669"/>
    <property type="project" value="UniProtKB-ARBA"/>
</dbReference>
<dbReference type="GO" id="GO:0140097">
    <property type="term" value="F:catalytic activity, acting on DNA"/>
    <property type="evidence" value="ECO:0007669"/>
    <property type="project" value="UniProtKB-ARBA"/>
</dbReference>
<dbReference type="Pfam" id="PF13532">
    <property type="entry name" value="2OG-FeII_Oxy_2"/>
    <property type="match status" value="1"/>
</dbReference>
<evidence type="ECO:0000256" key="7">
    <source>
        <dbReference type="ARBA" id="ARBA00023004"/>
    </source>
</evidence>
<evidence type="ECO:0000256" key="8">
    <source>
        <dbReference type="ARBA" id="ARBA00023204"/>
    </source>
</evidence>
<evidence type="ECO:0000259" key="9">
    <source>
        <dbReference type="PROSITE" id="PS51471"/>
    </source>
</evidence>
<keyword evidence="8" id="KW-0234">DNA repair</keyword>
<accession>A0A6J6LQ13</accession>
<dbReference type="EMBL" id="CAEZWJ010000071">
    <property type="protein sequence ID" value="CAB4663742.1"/>
    <property type="molecule type" value="Genomic_DNA"/>
</dbReference>